<evidence type="ECO:0000313" key="2">
    <source>
        <dbReference type="Proteomes" id="UP001057498"/>
    </source>
</evidence>
<protein>
    <submittedName>
        <fullName evidence="1">Uncharacterized protein</fullName>
    </submittedName>
</protein>
<organism evidence="1 2">
    <name type="scientific">Sphaerotilus microaerophilus</name>
    <dbReference type="NCBI Taxonomy" id="2914710"/>
    <lineage>
        <taxon>Bacteria</taxon>
        <taxon>Pseudomonadati</taxon>
        <taxon>Pseudomonadota</taxon>
        <taxon>Betaproteobacteria</taxon>
        <taxon>Burkholderiales</taxon>
        <taxon>Sphaerotilaceae</taxon>
        <taxon>Sphaerotilus</taxon>
    </lineage>
</organism>
<dbReference type="EMBL" id="AP025730">
    <property type="protein sequence ID" value="BDI07208.1"/>
    <property type="molecule type" value="Genomic_DNA"/>
</dbReference>
<accession>A0ABM7YRL1</accession>
<reference evidence="1" key="1">
    <citation type="submission" date="2022-04" db="EMBL/GenBank/DDBJ databases">
        <title>Whole genome sequence of Sphaerotilus sp. FB-5.</title>
        <authorList>
            <person name="Takeda M."/>
            <person name="Narihara S."/>
            <person name="Akimoto M."/>
            <person name="Akimoto R."/>
            <person name="Nishiyashiki S."/>
            <person name="Murakami T."/>
        </authorList>
    </citation>
    <scope>NUCLEOTIDE SEQUENCE</scope>
    <source>
        <strain evidence="1">FB-5</strain>
    </source>
</reference>
<keyword evidence="2" id="KW-1185">Reference proteome</keyword>
<evidence type="ECO:0000313" key="1">
    <source>
        <dbReference type="EMBL" id="BDI07208.1"/>
    </source>
</evidence>
<dbReference type="RefSeq" id="WP_251970419.1">
    <property type="nucleotide sequence ID" value="NZ_AP025730.1"/>
</dbReference>
<dbReference type="Proteomes" id="UP001057498">
    <property type="component" value="Chromosome"/>
</dbReference>
<gene>
    <name evidence="1" type="ORF">CATMQ487_41780</name>
</gene>
<name>A0ABM7YRL1_9BURK</name>
<sequence>MIAINSDYFTPDFRLANTQSASTCGSLMMALSILLSAKYGGTHTAAMTLLDADSGSFTHPIGGVLEGIEFFDDVPNCGSLAVWELLPTGSISVLRIESLRPFNLTLADFCPGKDECLRFLDKLDDILGANGIVGVDRQMILRCAVLESGIRNYDRGSAATSDDFSSLVPTWWPEVVEYGRALGITPHPQKPQRRGVVSLFDDDDLE</sequence>
<proteinExistence type="predicted"/>